<evidence type="ECO:0000256" key="1">
    <source>
        <dbReference type="SAM" id="Phobius"/>
    </source>
</evidence>
<protein>
    <submittedName>
        <fullName evidence="2">Uncharacterized protein</fullName>
    </submittedName>
</protein>
<dbReference type="EMBL" id="JAWJBA010000001">
    <property type="protein sequence ID" value="MDV2682773.1"/>
    <property type="molecule type" value="Genomic_DNA"/>
</dbReference>
<gene>
    <name evidence="2" type="ORF">RYX56_00140</name>
</gene>
<feature type="transmembrane region" description="Helical" evidence="1">
    <location>
        <begin position="12"/>
        <end position="30"/>
    </location>
</feature>
<proteinExistence type="predicted"/>
<name>A0ABU3X669_9BACI</name>
<keyword evidence="1" id="KW-1133">Transmembrane helix</keyword>
<keyword evidence="1" id="KW-0472">Membrane</keyword>
<keyword evidence="1" id="KW-0812">Transmembrane</keyword>
<comment type="caution">
    <text evidence="2">The sequence shown here is derived from an EMBL/GenBank/DDBJ whole genome shotgun (WGS) entry which is preliminary data.</text>
</comment>
<accession>A0ABU3X669</accession>
<keyword evidence="3" id="KW-1185">Reference proteome</keyword>
<reference evidence="2 3" key="1">
    <citation type="submission" date="2023-10" db="EMBL/GenBank/DDBJ databases">
        <title>Screening of Alkalihalobacillus lindianensis BZ-TG-R113 and Its Alleviation of Salt Stress on Rapeseed Growth.</title>
        <authorList>
            <person name="Zhao B."/>
            <person name="Guo T."/>
        </authorList>
    </citation>
    <scope>NUCLEOTIDE SEQUENCE [LARGE SCALE GENOMIC DNA]</scope>
    <source>
        <strain evidence="2 3">BZ-TG-R113</strain>
    </source>
</reference>
<sequence length="78" mass="9099">MPRTETILRWKLAGTLLGGSMIVSASLLIFERNEVLSYMLWFISFLCHAYAIFLAIKLHKVEKKIKDEKQDIERTENV</sequence>
<dbReference type="Proteomes" id="UP001287282">
    <property type="component" value="Unassembled WGS sequence"/>
</dbReference>
<feature type="transmembrane region" description="Helical" evidence="1">
    <location>
        <begin position="36"/>
        <end position="56"/>
    </location>
</feature>
<organism evidence="2 3">
    <name type="scientific">Alkalihalophilus lindianensis</name>
    <dbReference type="NCBI Taxonomy" id="1630542"/>
    <lineage>
        <taxon>Bacteria</taxon>
        <taxon>Bacillati</taxon>
        <taxon>Bacillota</taxon>
        <taxon>Bacilli</taxon>
        <taxon>Bacillales</taxon>
        <taxon>Bacillaceae</taxon>
        <taxon>Alkalihalophilus</taxon>
    </lineage>
</organism>
<evidence type="ECO:0000313" key="3">
    <source>
        <dbReference type="Proteomes" id="UP001287282"/>
    </source>
</evidence>
<evidence type="ECO:0000313" key="2">
    <source>
        <dbReference type="EMBL" id="MDV2682773.1"/>
    </source>
</evidence>